<sequence>MGRRPLTTEEKAEKAAQRRDRERQQRIAARQAKQAQIIETHNPNQSLPETIPADPIVPSMSLHHNCDQQSNRTDPHPINGRSPSPSRDTRSRRRSPRLANEPPVTINERVALIEEIDPGPDAPARPRIPTGPISGQISADTIRVATPYYANTGYREAAETDEDEESSVAEAPGFRPFSQNGQMATTSTTPPRTDRVVSPRSQSRRRVQQCRDRQHVTRLQQIFREAIESQDLPFTQDFSALSLRDDSTPPLSLPDIVRDIERSPTSVPAPVPEPQPNFETSVLPSSSPAPSDENFLAEDGDDRRLEVSLFGDGAAPQPTIPSLTSPSSSRQHRSSSVSQLGGSLRSSRSDSSDWSELSETPSDEPEDPVLSDFLQVIANQDTAGGSDFLRAQSDVYDRVLRTFFDHQCSCLNSRECTEPENAHTLQEHTEHIGRFLPPLQTIFAERGNACDPRAPFPQWRSFLSDRPAEPLSLHKTQASLPQGSVTVTRQWDIDSIWLGAKSLSAIRAPSQFRLSFFPPHKSNISTYQVIQPHGLDLAHTRHTCIGSFITGSIRFSVFLFFPNGARSRTKASSNSLSLARFKDLYDEIILPAVHETIPDHARQEIPSSYDLVYAKSRAYQERPGAGRWSAEDESRAFRLSYNVPAHALPSFWTSVVEKANIHRVRTRQGRDIAYFQNPCLLFQSHDLKNVFARPSLEESLGLFRDTVLAGLNPNHIDMHSCWLDIGMRDHVVKSTSSSPSHGTSRSAEDWALLWKSECCRHLHNQLQSLAPEVTLQASHYRSFLLRDAGTYYAKAKPTRRSNPGCPEARSPGIIRAKAYNCYKELTGVMFSDYQLFGSGSLSLLALDEGMLKDLAGMNQNRQRAFAPQLNRSHLMHAWEANKRHLRAIQYSKRYPNFGARKEVTFRLDVILAMWSDGAFEPGRSPHVGPTSWNVPLDPVQSGTHCPFWVVPTKVMNSFVSMQAARFILPLDHIFQEATKVHERPASSPGLQSGRRSGRTTLGVSEIVWRSGVVHGPFRQDNVPPGQRR</sequence>
<dbReference type="EMBL" id="MRCX01000645">
    <property type="protein sequence ID" value="RKK61793.1"/>
    <property type="molecule type" value="Genomic_DNA"/>
</dbReference>
<evidence type="ECO:0000313" key="3">
    <source>
        <dbReference type="Proteomes" id="UP000285084"/>
    </source>
</evidence>
<dbReference type="VEuPathDB" id="FungiDB:HZS61_006273"/>
<dbReference type="VEuPathDB" id="FungiDB:FOMG_19259"/>
<feature type="compositionally biased region" description="Polar residues" evidence="1">
    <location>
        <begin position="277"/>
        <end position="289"/>
    </location>
</feature>
<feature type="compositionally biased region" description="Basic and acidic residues" evidence="1">
    <location>
        <begin position="1"/>
        <end position="25"/>
    </location>
</feature>
<feature type="region of interest" description="Disordered" evidence="1">
    <location>
        <begin position="311"/>
        <end position="368"/>
    </location>
</feature>
<feature type="region of interest" description="Disordered" evidence="1">
    <location>
        <begin position="979"/>
        <end position="998"/>
    </location>
</feature>
<feature type="region of interest" description="Disordered" evidence="1">
    <location>
        <begin position="1"/>
        <end position="107"/>
    </location>
</feature>
<reference evidence="2 3" key="1">
    <citation type="journal article" date="2018" name="Sci. Rep.">
        <title>Characterisation of pathogen-specific regions and novel effector candidates in Fusarium oxysporum f. sp. cepae.</title>
        <authorList>
            <person name="Armitage A.D."/>
            <person name="Taylor A."/>
            <person name="Sobczyk M.K."/>
            <person name="Baxter L."/>
            <person name="Greenfield B.P."/>
            <person name="Bates H.J."/>
            <person name="Wilson F."/>
            <person name="Jackson A.C."/>
            <person name="Ott S."/>
            <person name="Harrison R.J."/>
            <person name="Clarkson J.P."/>
        </authorList>
    </citation>
    <scope>NUCLEOTIDE SEQUENCE [LARGE SCALE GENOMIC DNA]</scope>
    <source>
        <strain evidence="2 3">Fo_A13</strain>
    </source>
</reference>
<dbReference type="VEuPathDB" id="FungiDB:FOXG_16459"/>
<feature type="region of interest" description="Disordered" evidence="1">
    <location>
        <begin position="263"/>
        <end position="297"/>
    </location>
</feature>
<accession>A0A420M997</accession>
<dbReference type="VEuPathDB" id="FungiDB:HZS61_016933"/>
<dbReference type="VEuPathDB" id="FungiDB:FOXG_16463"/>
<dbReference type="VEuPathDB" id="FungiDB:FOZG_18390"/>
<feature type="region of interest" description="Disordered" evidence="1">
    <location>
        <begin position="156"/>
        <end position="213"/>
    </location>
</feature>
<evidence type="ECO:0000256" key="1">
    <source>
        <dbReference type="SAM" id="MobiDB-lite"/>
    </source>
</evidence>
<feature type="compositionally biased region" description="Polar residues" evidence="1">
    <location>
        <begin position="177"/>
        <end position="191"/>
    </location>
</feature>
<proteinExistence type="predicted"/>
<feature type="compositionally biased region" description="Polar residues" evidence="1">
    <location>
        <begin position="988"/>
        <end position="998"/>
    </location>
</feature>
<dbReference type="AlphaFoldDB" id="A0A420M997"/>
<organism evidence="2 3">
    <name type="scientific">Fusarium oxysporum</name>
    <name type="common">Fusarium vascular wilt</name>
    <dbReference type="NCBI Taxonomy" id="5507"/>
    <lineage>
        <taxon>Eukaryota</taxon>
        <taxon>Fungi</taxon>
        <taxon>Dikarya</taxon>
        <taxon>Ascomycota</taxon>
        <taxon>Pezizomycotina</taxon>
        <taxon>Sordariomycetes</taxon>
        <taxon>Hypocreomycetidae</taxon>
        <taxon>Hypocreales</taxon>
        <taxon>Nectriaceae</taxon>
        <taxon>Fusarium</taxon>
        <taxon>Fusarium oxysporum species complex</taxon>
    </lineage>
</organism>
<protein>
    <submittedName>
        <fullName evidence="2">Uncharacterized protein</fullName>
    </submittedName>
</protein>
<feature type="compositionally biased region" description="Low complexity" evidence="1">
    <location>
        <begin position="321"/>
        <end position="346"/>
    </location>
</feature>
<feature type="compositionally biased region" description="Low complexity" evidence="1">
    <location>
        <begin position="26"/>
        <end position="39"/>
    </location>
</feature>
<comment type="caution">
    <text evidence="2">The sequence shown here is derived from an EMBL/GenBank/DDBJ whole genome shotgun (WGS) entry which is preliminary data.</text>
</comment>
<dbReference type="Proteomes" id="UP000285084">
    <property type="component" value="Unassembled WGS sequence"/>
</dbReference>
<gene>
    <name evidence="2" type="ORF">BFJ69_g17085</name>
</gene>
<evidence type="ECO:0000313" key="2">
    <source>
        <dbReference type="EMBL" id="RKK61793.1"/>
    </source>
</evidence>
<name>A0A420M997_FUSOX</name>